<sequence length="402" mass="41736">MANRVAITGIGALSALGHTAAEHLDALRAGRVGIGPTRNVDTEGLKVRISGEVHGFDPKAHFDDRQIGLMDRTAQFAVLVAREAVQAAGAPFEGVEPERAGAIFAATVGYQAVDAGYQRIYEAKSRPHPFTVPKAMPSAAVSHVSIDLGLRGPAFSIASACASAAHSVGTAFHMVRAGMLDVAVAGGSETPLTPGMMRSWEALRVLSPDGCRPFSKDRNGLVLGEGAAAVVLEDWDRAKARGATILAEMTGFGMSADAQDMTAPDATSAARAVSLALKDGGHAPEEIDYVNAHGTATVLNDRTETAALRIVFGNRLAALPVSSTKSLYAHCMSAAGALDLVSTVFALRHGFLPPTMGFNEPDPECDIDCVPNASRPADIETAISNAFAFGGLNAVLALRRAG</sequence>
<comment type="caution">
    <text evidence="15">The sequence shown here is derived from an EMBL/GenBank/DDBJ whole genome shotgun (WGS) entry which is preliminary data.</text>
</comment>
<dbReference type="SUPFAM" id="SSF53901">
    <property type="entry name" value="Thiolase-like"/>
    <property type="match status" value="2"/>
</dbReference>
<dbReference type="Pfam" id="PF02801">
    <property type="entry name" value="Ketoacyl-synt_C"/>
    <property type="match status" value="1"/>
</dbReference>
<evidence type="ECO:0000256" key="3">
    <source>
        <dbReference type="ARBA" id="ARBA00022458"/>
    </source>
</evidence>
<evidence type="ECO:0000256" key="2">
    <source>
        <dbReference type="ARBA" id="ARBA00008467"/>
    </source>
</evidence>
<dbReference type="InterPro" id="IPR014031">
    <property type="entry name" value="Ketoacyl_synth_C"/>
</dbReference>
<dbReference type="EMBL" id="JALKCH010000013">
    <property type="protein sequence ID" value="MCK0198678.1"/>
    <property type="molecule type" value="Genomic_DNA"/>
</dbReference>
<keyword evidence="3" id="KW-0536">Nodulation</keyword>
<dbReference type="PROSITE" id="PS00606">
    <property type="entry name" value="KS3_1"/>
    <property type="match status" value="1"/>
</dbReference>
<evidence type="ECO:0000256" key="13">
    <source>
        <dbReference type="RuleBase" id="RU003694"/>
    </source>
</evidence>
<evidence type="ECO:0000256" key="6">
    <source>
        <dbReference type="ARBA" id="ARBA00022679"/>
    </source>
</evidence>
<evidence type="ECO:0000256" key="10">
    <source>
        <dbReference type="ARBA" id="ARBA00037576"/>
    </source>
</evidence>
<dbReference type="NCBIfam" id="NF005589">
    <property type="entry name" value="PRK07314.1"/>
    <property type="match status" value="1"/>
</dbReference>
<gene>
    <name evidence="15" type="ORF">MWN34_17410</name>
</gene>
<protein>
    <recommendedName>
        <fullName evidence="11">Nodulation protein E</fullName>
    </recommendedName>
    <alternativeName>
        <fullName evidence="12">Host-specificity of nodulation protein B</fullName>
    </alternativeName>
</protein>
<evidence type="ECO:0000256" key="4">
    <source>
        <dbReference type="ARBA" id="ARBA00022475"/>
    </source>
</evidence>
<dbReference type="RefSeq" id="WP_247030576.1">
    <property type="nucleotide sequence ID" value="NZ_JALKCH010000013.1"/>
</dbReference>
<dbReference type="InterPro" id="IPR016039">
    <property type="entry name" value="Thiolase-like"/>
</dbReference>
<dbReference type="Gene3D" id="3.40.47.10">
    <property type="match status" value="2"/>
</dbReference>
<evidence type="ECO:0000256" key="7">
    <source>
        <dbReference type="ARBA" id="ARBA00022692"/>
    </source>
</evidence>
<dbReference type="PANTHER" id="PTHR11712">
    <property type="entry name" value="POLYKETIDE SYNTHASE-RELATED"/>
    <property type="match status" value="1"/>
</dbReference>
<accession>A0ABT0DFE6</accession>
<feature type="domain" description="Ketosynthase family 3 (KS3)" evidence="14">
    <location>
        <begin position="2"/>
        <end position="400"/>
    </location>
</feature>
<evidence type="ECO:0000313" key="15">
    <source>
        <dbReference type="EMBL" id="MCK0198678.1"/>
    </source>
</evidence>
<dbReference type="Proteomes" id="UP001203284">
    <property type="component" value="Unassembled WGS sequence"/>
</dbReference>
<keyword evidence="7" id="KW-0812">Transmembrane</keyword>
<keyword evidence="16" id="KW-1185">Reference proteome</keyword>
<dbReference type="PANTHER" id="PTHR11712:SF352">
    <property type="entry name" value="3-OXOACYL-[ACYL-CARRIER-PROTEIN] SYNTHASE"/>
    <property type="match status" value="1"/>
</dbReference>
<dbReference type="Pfam" id="PF00109">
    <property type="entry name" value="ketoacyl-synt"/>
    <property type="match status" value="1"/>
</dbReference>
<dbReference type="InterPro" id="IPR014030">
    <property type="entry name" value="Ketoacyl_synth_N"/>
</dbReference>
<comment type="similarity">
    <text evidence="2 13">Belongs to the thiolase-like superfamily. Beta-ketoacyl-ACP synthases family.</text>
</comment>
<keyword evidence="8" id="KW-1133">Transmembrane helix</keyword>
<dbReference type="PROSITE" id="PS52004">
    <property type="entry name" value="KS3_2"/>
    <property type="match status" value="1"/>
</dbReference>
<evidence type="ECO:0000256" key="9">
    <source>
        <dbReference type="ARBA" id="ARBA00023136"/>
    </source>
</evidence>
<evidence type="ECO:0000256" key="11">
    <source>
        <dbReference type="ARBA" id="ARBA00039445"/>
    </source>
</evidence>
<proteinExistence type="inferred from homology"/>
<name>A0ABT0DFE6_9HYPH</name>
<dbReference type="CDD" id="cd00834">
    <property type="entry name" value="KAS_I_II"/>
    <property type="match status" value="1"/>
</dbReference>
<keyword evidence="5" id="KW-0997">Cell inner membrane</keyword>
<comment type="subcellular location">
    <subcellularLocation>
        <location evidence="1">Cell inner membrane</location>
    </subcellularLocation>
</comment>
<evidence type="ECO:0000259" key="14">
    <source>
        <dbReference type="PROSITE" id="PS52004"/>
    </source>
</evidence>
<comment type="function">
    <text evidence="10">Proposed to synthesize NOD factor fatty acyl chain. Involved in the synthesis of a highly unsaturated fatty acid moiety, which forms part of a lipo-oligosaccharide that is responsible for host specificity.</text>
</comment>
<evidence type="ECO:0000256" key="12">
    <source>
        <dbReference type="ARBA" id="ARBA00041756"/>
    </source>
</evidence>
<dbReference type="InterPro" id="IPR018201">
    <property type="entry name" value="Ketoacyl_synth_AS"/>
</dbReference>
<evidence type="ECO:0000256" key="5">
    <source>
        <dbReference type="ARBA" id="ARBA00022519"/>
    </source>
</evidence>
<dbReference type="InterPro" id="IPR020841">
    <property type="entry name" value="PKS_Beta-ketoAc_synthase_dom"/>
</dbReference>
<keyword evidence="4" id="KW-1003">Cell membrane</keyword>
<reference evidence="15 16" key="1">
    <citation type="submission" date="2022-04" db="EMBL/GenBank/DDBJ databases">
        <authorList>
            <person name="Grouzdev D.S."/>
            <person name="Pantiukh K.S."/>
            <person name="Krutkina M.S."/>
        </authorList>
    </citation>
    <scope>NUCLEOTIDE SEQUENCE [LARGE SCALE GENOMIC DNA]</scope>
    <source>
        <strain evidence="15 16">6x-1</strain>
    </source>
</reference>
<evidence type="ECO:0000313" key="16">
    <source>
        <dbReference type="Proteomes" id="UP001203284"/>
    </source>
</evidence>
<keyword evidence="6 13" id="KW-0808">Transferase</keyword>
<dbReference type="InterPro" id="IPR000794">
    <property type="entry name" value="Beta-ketoacyl_synthase"/>
</dbReference>
<organism evidence="15 16">
    <name type="scientific">Ancylobacter crimeensis</name>
    <dbReference type="NCBI Taxonomy" id="2579147"/>
    <lineage>
        <taxon>Bacteria</taxon>
        <taxon>Pseudomonadati</taxon>
        <taxon>Pseudomonadota</taxon>
        <taxon>Alphaproteobacteria</taxon>
        <taxon>Hyphomicrobiales</taxon>
        <taxon>Xanthobacteraceae</taxon>
        <taxon>Ancylobacter</taxon>
    </lineage>
</organism>
<dbReference type="SMART" id="SM00825">
    <property type="entry name" value="PKS_KS"/>
    <property type="match status" value="1"/>
</dbReference>
<evidence type="ECO:0000256" key="8">
    <source>
        <dbReference type="ARBA" id="ARBA00022989"/>
    </source>
</evidence>
<evidence type="ECO:0000256" key="1">
    <source>
        <dbReference type="ARBA" id="ARBA00004533"/>
    </source>
</evidence>
<keyword evidence="9" id="KW-0472">Membrane</keyword>